<reference evidence="2 3" key="1">
    <citation type="journal article" date="2018" name="PLoS Genet.">
        <title>Population sequencing reveals clonal diversity and ancestral inbreeding in the grapevine cultivar Chardonnay.</title>
        <authorList>
            <person name="Roach M.J."/>
            <person name="Johnson D.L."/>
            <person name="Bohlmann J."/>
            <person name="van Vuuren H.J."/>
            <person name="Jones S.J."/>
            <person name="Pretorius I.S."/>
            <person name="Schmidt S.A."/>
            <person name="Borneman A.R."/>
        </authorList>
    </citation>
    <scope>NUCLEOTIDE SEQUENCE [LARGE SCALE GENOMIC DNA]</scope>
    <source>
        <strain evidence="3">cv. Chardonnay</strain>
        <strain evidence="2">I10V1</strain>
        <tissue evidence="2">Leaf</tissue>
    </source>
</reference>
<protein>
    <submittedName>
        <fullName evidence="2">Uncharacterized protein</fullName>
    </submittedName>
</protein>
<comment type="caution">
    <text evidence="2">The sequence shown here is derived from an EMBL/GenBank/DDBJ whole genome shotgun (WGS) entry which is preliminary data.</text>
</comment>
<accession>A0A438KL85</accession>
<dbReference type="EMBL" id="QGNW01000004">
    <property type="protein sequence ID" value="RVX21969.1"/>
    <property type="molecule type" value="Genomic_DNA"/>
</dbReference>
<name>A0A438KL85_VITVI</name>
<evidence type="ECO:0000313" key="2">
    <source>
        <dbReference type="EMBL" id="RVX21969.1"/>
    </source>
</evidence>
<evidence type="ECO:0000313" key="3">
    <source>
        <dbReference type="Proteomes" id="UP000288805"/>
    </source>
</evidence>
<dbReference type="AlphaFoldDB" id="A0A438KL85"/>
<evidence type="ECO:0000313" key="1">
    <source>
        <dbReference type="EMBL" id="RVW55546.1"/>
    </source>
</evidence>
<gene>
    <name evidence="2" type="ORF">CK203_001363</name>
    <name evidence="1" type="ORF">CK203_075248</name>
</gene>
<sequence length="52" mass="5703">MAFSWLSFLRITFLLLLIAAIAVACFTLPVEKVRFSHLGDSSNVRLACEAGC</sequence>
<proteinExistence type="predicted"/>
<dbReference type="EMBL" id="QGNW01001114">
    <property type="protein sequence ID" value="RVW55546.1"/>
    <property type="molecule type" value="Genomic_DNA"/>
</dbReference>
<dbReference type="Proteomes" id="UP000288805">
    <property type="component" value="Unassembled WGS sequence"/>
</dbReference>
<organism evidence="2 3">
    <name type="scientific">Vitis vinifera</name>
    <name type="common">Grape</name>
    <dbReference type="NCBI Taxonomy" id="29760"/>
    <lineage>
        <taxon>Eukaryota</taxon>
        <taxon>Viridiplantae</taxon>
        <taxon>Streptophyta</taxon>
        <taxon>Embryophyta</taxon>
        <taxon>Tracheophyta</taxon>
        <taxon>Spermatophyta</taxon>
        <taxon>Magnoliopsida</taxon>
        <taxon>eudicotyledons</taxon>
        <taxon>Gunneridae</taxon>
        <taxon>Pentapetalae</taxon>
        <taxon>rosids</taxon>
        <taxon>Vitales</taxon>
        <taxon>Vitaceae</taxon>
        <taxon>Viteae</taxon>
        <taxon>Vitis</taxon>
    </lineage>
</organism>